<keyword evidence="1" id="KW-0805">Transcription regulation</keyword>
<keyword evidence="3" id="KW-0804">Transcription</keyword>
<dbReference type="GO" id="GO:0043565">
    <property type="term" value="F:sequence-specific DNA binding"/>
    <property type="evidence" value="ECO:0007669"/>
    <property type="project" value="InterPro"/>
</dbReference>
<name>A0A9X1HSY8_9BACT</name>
<gene>
    <name evidence="5" type="ORF">LDX50_12065</name>
</gene>
<dbReference type="Gene3D" id="1.10.10.60">
    <property type="entry name" value="Homeodomain-like"/>
    <property type="match status" value="1"/>
</dbReference>
<proteinExistence type="predicted"/>
<reference evidence="5" key="1">
    <citation type="submission" date="2021-09" db="EMBL/GenBank/DDBJ databases">
        <title>Fulvivirga sp. isolated from coastal sediment.</title>
        <authorList>
            <person name="Yu H."/>
        </authorList>
    </citation>
    <scope>NUCLEOTIDE SEQUENCE</scope>
    <source>
        <strain evidence="5">1062</strain>
    </source>
</reference>
<dbReference type="GO" id="GO:0003700">
    <property type="term" value="F:DNA-binding transcription factor activity"/>
    <property type="evidence" value="ECO:0007669"/>
    <property type="project" value="InterPro"/>
</dbReference>
<dbReference type="PANTHER" id="PTHR46796:SF13">
    <property type="entry name" value="HTH-TYPE TRANSCRIPTIONAL ACTIVATOR RHAS"/>
    <property type="match status" value="1"/>
</dbReference>
<dbReference type="Proteomes" id="UP001139409">
    <property type="component" value="Unassembled WGS sequence"/>
</dbReference>
<dbReference type="InterPro" id="IPR050204">
    <property type="entry name" value="AraC_XylS_family_regulators"/>
</dbReference>
<dbReference type="Pfam" id="PF12833">
    <property type="entry name" value="HTH_18"/>
    <property type="match status" value="1"/>
</dbReference>
<sequence>MSVQVNLPSHPFLRTMLNHITFWDTDAGENPDVWMRLFPNCTTNLSINLHEEVLSMEYGTMGNNMSTSCIRPVSFNTGRRIRMMIVQFKPFAFYLFTGVPMKNLVNAFPDHGTFFSASMLEQVYDQLYTARSNHDRQMIIEKFLLEEWRIRYGDDRMIRLVHMITDQPDLSMDDLSDSANLGHRRLRDLFIQHIGIAPKYFSKLRRFNCAINEVISRKDDSLTAIAVDLGYYDQAHFIRDFREFGGISPGKFRKLQAKTADFYNFNAADPAILV</sequence>
<evidence type="ECO:0000256" key="3">
    <source>
        <dbReference type="ARBA" id="ARBA00023163"/>
    </source>
</evidence>
<dbReference type="PROSITE" id="PS01124">
    <property type="entry name" value="HTH_ARAC_FAMILY_2"/>
    <property type="match status" value="1"/>
</dbReference>
<dbReference type="PROSITE" id="PS00041">
    <property type="entry name" value="HTH_ARAC_FAMILY_1"/>
    <property type="match status" value="1"/>
</dbReference>
<organism evidence="5 6">
    <name type="scientific">Fulvivirga sedimenti</name>
    <dbReference type="NCBI Taxonomy" id="2879465"/>
    <lineage>
        <taxon>Bacteria</taxon>
        <taxon>Pseudomonadati</taxon>
        <taxon>Bacteroidota</taxon>
        <taxon>Cytophagia</taxon>
        <taxon>Cytophagales</taxon>
        <taxon>Fulvivirgaceae</taxon>
        <taxon>Fulvivirga</taxon>
    </lineage>
</organism>
<dbReference type="PANTHER" id="PTHR46796">
    <property type="entry name" value="HTH-TYPE TRANSCRIPTIONAL ACTIVATOR RHAS-RELATED"/>
    <property type="match status" value="1"/>
</dbReference>
<dbReference type="SMART" id="SM00342">
    <property type="entry name" value="HTH_ARAC"/>
    <property type="match status" value="1"/>
</dbReference>
<dbReference type="InterPro" id="IPR018062">
    <property type="entry name" value="HTH_AraC-typ_CS"/>
</dbReference>
<dbReference type="RefSeq" id="WP_225698704.1">
    <property type="nucleotide sequence ID" value="NZ_JAIXNE010000002.1"/>
</dbReference>
<accession>A0A9X1HSY8</accession>
<dbReference type="InterPro" id="IPR018060">
    <property type="entry name" value="HTH_AraC"/>
</dbReference>
<evidence type="ECO:0000313" key="6">
    <source>
        <dbReference type="Proteomes" id="UP001139409"/>
    </source>
</evidence>
<comment type="caution">
    <text evidence="5">The sequence shown here is derived from an EMBL/GenBank/DDBJ whole genome shotgun (WGS) entry which is preliminary data.</text>
</comment>
<evidence type="ECO:0000256" key="1">
    <source>
        <dbReference type="ARBA" id="ARBA00023015"/>
    </source>
</evidence>
<protein>
    <submittedName>
        <fullName evidence="5">Helix-turn-helix domain-containing protein</fullName>
    </submittedName>
</protein>
<feature type="domain" description="HTH araC/xylS-type" evidence="4">
    <location>
        <begin position="155"/>
        <end position="255"/>
    </location>
</feature>
<keyword evidence="6" id="KW-1185">Reference proteome</keyword>
<evidence type="ECO:0000259" key="4">
    <source>
        <dbReference type="PROSITE" id="PS01124"/>
    </source>
</evidence>
<dbReference type="AlphaFoldDB" id="A0A9X1HSY8"/>
<dbReference type="SUPFAM" id="SSF46689">
    <property type="entry name" value="Homeodomain-like"/>
    <property type="match status" value="1"/>
</dbReference>
<keyword evidence="2" id="KW-0238">DNA-binding</keyword>
<dbReference type="EMBL" id="JAIXNE010000002">
    <property type="protein sequence ID" value="MCA6075607.1"/>
    <property type="molecule type" value="Genomic_DNA"/>
</dbReference>
<evidence type="ECO:0000256" key="2">
    <source>
        <dbReference type="ARBA" id="ARBA00023125"/>
    </source>
</evidence>
<evidence type="ECO:0000313" key="5">
    <source>
        <dbReference type="EMBL" id="MCA6075607.1"/>
    </source>
</evidence>
<dbReference type="InterPro" id="IPR009057">
    <property type="entry name" value="Homeodomain-like_sf"/>
</dbReference>